<comment type="subcellular location">
    <subcellularLocation>
        <location evidence="3">Cytoplasm</location>
    </subcellularLocation>
</comment>
<dbReference type="Gene3D" id="3.40.50.300">
    <property type="entry name" value="P-loop containing nucleotide triphosphate hydrolases"/>
    <property type="match status" value="1"/>
</dbReference>
<keyword evidence="3" id="KW-0963">Cytoplasm</keyword>
<dbReference type="PANTHER" id="PTHR12169">
    <property type="entry name" value="ATPASE N2B"/>
    <property type="match status" value="1"/>
</dbReference>
<reference evidence="4 5" key="1">
    <citation type="submission" date="2024-02" db="EMBL/GenBank/DDBJ databases">
        <title>New especies of Spiribacter isolated from saline water.</title>
        <authorList>
            <person name="Leon M.J."/>
            <person name="De La Haba R."/>
            <person name="Sanchez-Porro C."/>
            <person name="Ventosa A."/>
        </authorList>
    </citation>
    <scope>NUCLEOTIDE SEQUENCE [LARGE SCALE GENOMIC DNA]</scope>
    <source>
        <strain evidence="5">ag22IC4-227</strain>
    </source>
</reference>
<protein>
    <recommendedName>
        <fullName evidence="3">Cell division protein ZapE</fullName>
    </recommendedName>
    <alternativeName>
        <fullName evidence="3">Z ring-associated protein ZapE</fullName>
    </alternativeName>
</protein>
<gene>
    <name evidence="3 4" type="primary">zapE</name>
    <name evidence="4" type="ORF">V6X64_07385</name>
</gene>
<keyword evidence="3" id="KW-0131">Cell cycle</keyword>
<comment type="similarity">
    <text evidence="3">Belongs to the AFG1 ATPase family. ZapE subfamily.</text>
</comment>
<dbReference type="InterPro" id="IPR027417">
    <property type="entry name" value="P-loop_NTPase"/>
</dbReference>
<keyword evidence="2 3" id="KW-0067">ATP-binding</keyword>
<proteinExistence type="inferred from homology"/>
<comment type="subunit">
    <text evidence="3">Interacts with FtsZ.</text>
</comment>
<dbReference type="SUPFAM" id="SSF52540">
    <property type="entry name" value="P-loop containing nucleoside triphosphate hydrolases"/>
    <property type="match status" value="1"/>
</dbReference>
<dbReference type="EMBL" id="JBAKFJ010000001">
    <property type="protein sequence ID" value="MEX0386808.1"/>
    <property type="molecule type" value="Genomic_DNA"/>
</dbReference>
<keyword evidence="3 4" id="KW-0132">Cell division</keyword>
<evidence type="ECO:0000313" key="5">
    <source>
        <dbReference type="Proteomes" id="UP001556653"/>
    </source>
</evidence>
<dbReference type="HAMAP" id="MF_01919">
    <property type="entry name" value="ZapE"/>
    <property type="match status" value="1"/>
</dbReference>
<keyword evidence="5" id="KW-1185">Reference proteome</keyword>
<dbReference type="InterPro" id="IPR005654">
    <property type="entry name" value="ATPase_AFG1-like"/>
</dbReference>
<dbReference type="GO" id="GO:0051301">
    <property type="term" value="P:cell division"/>
    <property type="evidence" value="ECO:0007669"/>
    <property type="project" value="UniProtKB-KW"/>
</dbReference>
<comment type="function">
    <text evidence="3">Reduces the stability of FtsZ polymers in the presence of ATP.</text>
</comment>
<feature type="binding site" evidence="3">
    <location>
        <begin position="69"/>
        <end position="76"/>
    </location>
    <ligand>
        <name>ATP</name>
        <dbReference type="ChEBI" id="CHEBI:30616"/>
    </ligand>
</feature>
<evidence type="ECO:0000313" key="4">
    <source>
        <dbReference type="EMBL" id="MEX0386808.1"/>
    </source>
</evidence>
<dbReference type="RefSeq" id="WP_367967272.1">
    <property type="nucleotide sequence ID" value="NZ_JBAKFI010000002.1"/>
</dbReference>
<organism evidence="4 5">
    <name type="scientific">Spiribacter onubensis</name>
    <dbReference type="NCBI Taxonomy" id="3122420"/>
    <lineage>
        <taxon>Bacteria</taxon>
        <taxon>Pseudomonadati</taxon>
        <taxon>Pseudomonadota</taxon>
        <taxon>Gammaproteobacteria</taxon>
        <taxon>Chromatiales</taxon>
        <taxon>Ectothiorhodospiraceae</taxon>
        <taxon>Spiribacter</taxon>
    </lineage>
</organism>
<evidence type="ECO:0000256" key="2">
    <source>
        <dbReference type="ARBA" id="ARBA00022840"/>
    </source>
</evidence>
<dbReference type="Proteomes" id="UP001556653">
    <property type="component" value="Unassembled WGS sequence"/>
</dbReference>
<dbReference type="InterPro" id="IPR030870">
    <property type="entry name" value="ZapE"/>
</dbReference>
<evidence type="ECO:0000256" key="3">
    <source>
        <dbReference type="HAMAP-Rule" id="MF_01919"/>
    </source>
</evidence>
<comment type="caution">
    <text evidence="4">The sequence shown here is derived from an EMBL/GenBank/DDBJ whole genome shotgun (WGS) entry which is preliminary data.</text>
</comment>
<accession>A0ABV3S9K6</accession>
<evidence type="ECO:0000256" key="1">
    <source>
        <dbReference type="ARBA" id="ARBA00022741"/>
    </source>
</evidence>
<dbReference type="Pfam" id="PF03969">
    <property type="entry name" value="AFG1_ATPase"/>
    <property type="match status" value="1"/>
</dbReference>
<sequence length="366" mass="41576">MTTPRERYQADLDSGDFLDDAEQRMAVDALDGLYHALLEAPAPPGGLRGWWARRRGEADAGPTGLYLWGGVGRGKTYLMDTFFECLPATAGKRRAHFHRFMQSAHERLRVLRDQSDPLRRLASEWAENTRVICFDEFFVSDIADAMILSGLLHGLIEEGVTLVATSNVPPEGLYDGGLQRERFLPAIDLLQRHTRVMNVDGGTDYRLRLLSRAPIYHVPPDARAEAALAAAFEQLCPEREHAEPVLRINHREIPARGVGDGVLWCGFDALCEGPRSQEDYIEIARQFHTVLISGVPILDREREDAARRLIALVDEFYDRGVKLLISAMADIDWLYRGMRLRFEFRRTVSRLQEMQSHEYLATPHRP</sequence>
<name>A0ABV3S9K6_9GAMM</name>
<keyword evidence="1 3" id="KW-0547">Nucleotide-binding</keyword>
<dbReference type="PANTHER" id="PTHR12169:SF6">
    <property type="entry name" value="AFG1-LIKE ATPASE"/>
    <property type="match status" value="1"/>
</dbReference>
<dbReference type="NCBIfam" id="NF040713">
    <property type="entry name" value="ZapE"/>
    <property type="match status" value="1"/>
</dbReference>
<keyword evidence="3" id="KW-0378">Hydrolase</keyword>